<evidence type="ECO:0000256" key="3">
    <source>
        <dbReference type="ARBA" id="ARBA00022052"/>
    </source>
</evidence>
<evidence type="ECO:0000256" key="4">
    <source>
        <dbReference type="ARBA" id="ARBA00022723"/>
    </source>
</evidence>
<accession>A0A9C6XT48</accession>
<evidence type="ECO:0000256" key="12">
    <source>
        <dbReference type="ARBA" id="ARBA00029963"/>
    </source>
</evidence>
<keyword evidence="10 16" id="KW-0675">Receptor</keyword>
<evidence type="ECO:0000256" key="15">
    <source>
        <dbReference type="ARBA" id="ARBA00033286"/>
    </source>
</evidence>
<evidence type="ECO:0000256" key="11">
    <source>
        <dbReference type="ARBA" id="ARBA00023242"/>
    </source>
</evidence>
<dbReference type="Pfam" id="PF00104">
    <property type="entry name" value="Hormone_recep"/>
    <property type="match status" value="1"/>
</dbReference>
<dbReference type="CDD" id="cd06938">
    <property type="entry name" value="NR_LBD_EcR"/>
    <property type="match status" value="1"/>
</dbReference>
<keyword evidence="5 16" id="KW-0863">Zinc-finger</keyword>
<feature type="compositionally biased region" description="Polar residues" evidence="17">
    <location>
        <begin position="164"/>
        <end position="175"/>
    </location>
</feature>
<evidence type="ECO:0000256" key="5">
    <source>
        <dbReference type="ARBA" id="ARBA00022771"/>
    </source>
</evidence>
<dbReference type="Gene3D" id="1.10.565.10">
    <property type="entry name" value="Retinoid X Receptor"/>
    <property type="match status" value="1"/>
</dbReference>
<dbReference type="GO" id="GO:0090575">
    <property type="term" value="C:RNA polymerase II transcription regulator complex"/>
    <property type="evidence" value="ECO:0007669"/>
    <property type="project" value="TreeGrafter"/>
</dbReference>
<dbReference type="GO" id="GO:0008270">
    <property type="term" value="F:zinc ion binding"/>
    <property type="evidence" value="ECO:0007669"/>
    <property type="project" value="UniProtKB-KW"/>
</dbReference>
<dbReference type="InterPro" id="IPR000536">
    <property type="entry name" value="Nucl_hrmn_rcpt_lig-bd"/>
</dbReference>
<dbReference type="SUPFAM" id="SSF57716">
    <property type="entry name" value="Glucocorticoid receptor-like (DNA-binding domain)"/>
    <property type="match status" value="1"/>
</dbReference>
<evidence type="ECO:0000256" key="1">
    <source>
        <dbReference type="ARBA" id="ARBA00004123"/>
    </source>
</evidence>
<evidence type="ECO:0000256" key="8">
    <source>
        <dbReference type="ARBA" id="ARBA00023125"/>
    </source>
</evidence>
<dbReference type="InterPro" id="IPR050234">
    <property type="entry name" value="Nuclear_hormone_rcpt_NR1"/>
</dbReference>
<dbReference type="FunFam" id="3.30.50.10:FF:000031">
    <property type="entry name" value="Ecdysone receptor A1"/>
    <property type="match status" value="1"/>
</dbReference>
<keyword evidence="11 16" id="KW-0539">Nucleus</keyword>
<evidence type="ECO:0000256" key="7">
    <source>
        <dbReference type="ARBA" id="ARBA00023015"/>
    </source>
</evidence>
<evidence type="ECO:0000256" key="16">
    <source>
        <dbReference type="RuleBase" id="RU004334"/>
    </source>
</evidence>
<dbReference type="Proteomes" id="UP000504606">
    <property type="component" value="Unplaced"/>
</dbReference>
<proteinExistence type="inferred from homology"/>
<dbReference type="InterPro" id="IPR035500">
    <property type="entry name" value="NHR-like_dom_sf"/>
</dbReference>
<dbReference type="Gene3D" id="3.30.50.10">
    <property type="entry name" value="Erythroid Transcription Factor GATA-1, subunit A"/>
    <property type="match status" value="1"/>
</dbReference>
<name>A0A9C6XT48_FRAOC</name>
<keyword evidence="4 16" id="KW-0479">Metal-binding</keyword>
<dbReference type="InterPro" id="IPR013088">
    <property type="entry name" value="Znf_NHR/GATA"/>
</dbReference>
<dbReference type="GO" id="GO:0035076">
    <property type="term" value="P:ecdysone receptor signaling pathway"/>
    <property type="evidence" value="ECO:0007669"/>
    <property type="project" value="InterPro"/>
</dbReference>
<protein>
    <recommendedName>
        <fullName evidence="3">Ecdysone receptor</fullName>
    </recommendedName>
    <alternativeName>
        <fullName evidence="12">20-hydroxy-ecdysone receptor</fullName>
    </alternativeName>
    <alternativeName>
        <fullName evidence="13">EcRH</fullName>
    </alternativeName>
    <alternativeName>
        <fullName evidence="14">Ecdysteroid receptor</fullName>
    </alternativeName>
    <alternativeName>
        <fullName evidence="15">Nuclear receptor subfamily 1 group H member 1</fullName>
    </alternativeName>
</protein>
<dbReference type="PANTHER" id="PTHR24082">
    <property type="entry name" value="NUCLEAR HORMONE RECEPTOR"/>
    <property type="match status" value="1"/>
</dbReference>
<feature type="region of interest" description="Disordered" evidence="17">
    <location>
        <begin position="131"/>
        <end position="183"/>
    </location>
</feature>
<evidence type="ECO:0000313" key="21">
    <source>
        <dbReference type="RefSeq" id="XP_052130047.1"/>
    </source>
</evidence>
<evidence type="ECO:0000256" key="13">
    <source>
        <dbReference type="ARBA" id="ARBA00030794"/>
    </source>
</evidence>
<dbReference type="PROSITE" id="PS51030">
    <property type="entry name" value="NUCLEAR_REC_DBD_2"/>
    <property type="match status" value="1"/>
</dbReference>
<feature type="domain" description="NR LBD" evidence="19">
    <location>
        <begin position="342"/>
        <end position="575"/>
    </location>
</feature>
<dbReference type="KEGG" id="foc:113211564"/>
<dbReference type="AlphaFoldDB" id="A0A9C6XT48"/>
<dbReference type="SMART" id="SM00430">
    <property type="entry name" value="HOLI"/>
    <property type="match status" value="1"/>
</dbReference>
<dbReference type="GO" id="GO:0030154">
    <property type="term" value="P:cell differentiation"/>
    <property type="evidence" value="ECO:0007669"/>
    <property type="project" value="TreeGrafter"/>
</dbReference>
<dbReference type="PRINTS" id="PR01283">
    <property type="entry name" value="ECDYSTEROIDR"/>
</dbReference>
<dbReference type="InterPro" id="IPR001628">
    <property type="entry name" value="Znf_hrmn_rcpt"/>
</dbReference>
<evidence type="ECO:0000313" key="20">
    <source>
        <dbReference type="Proteomes" id="UP000504606"/>
    </source>
</evidence>
<feature type="compositionally biased region" description="Polar residues" evidence="17">
    <location>
        <begin position="145"/>
        <end position="156"/>
    </location>
</feature>
<dbReference type="FunFam" id="1.10.565.10:FF:000030">
    <property type="entry name" value="Ecdysone receptor (Isoform A)"/>
    <property type="match status" value="1"/>
</dbReference>
<keyword evidence="7 16" id="KW-0805">Transcription regulation</keyword>
<evidence type="ECO:0000259" key="18">
    <source>
        <dbReference type="PROSITE" id="PS51030"/>
    </source>
</evidence>
<dbReference type="GO" id="GO:0000122">
    <property type="term" value="P:negative regulation of transcription by RNA polymerase II"/>
    <property type="evidence" value="ECO:0007669"/>
    <property type="project" value="TreeGrafter"/>
</dbReference>
<keyword evidence="9 16" id="KW-0804">Transcription</keyword>
<dbReference type="SUPFAM" id="SSF48508">
    <property type="entry name" value="Nuclear receptor ligand-binding domain"/>
    <property type="match status" value="1"/>
</dbReference>
<gene>
    <name evidence="21" type="primary">LOC113211564</name>
</gene>
<dbReference type="PANTHER" id="PTHR24082:SF507">
    <property type="entry name" value="BILE ACID RECEPTOR-RELATED"/>
    <property type="match status" value="1"/>
</dbReference>
<evidence type="ECO:0000256" key="14">
    <source>
        <dbReference type="ARBA" id="ARBA00033003"/>
    </source>
</evidence>
<dbReference type="RefSeq" id="XP_052130047.1">
    <property type="nucleotide sequence ID" value="XM_052274087.1"/>
</dbReference>
<dbReference type="PRINTS" id="PR00047">
    <property type="entry name" value="STROIDFINGER"/>
</dbReference>
<evidence type="ECO:0000259" key="19">
    <source>
        <dbReference type="PROSITE" id="PS51843"/>
    </source>
</evidence>
<dbReference type="SMART" id="SM00399">
    <property type="entry name" value="ZnF_C4"/>
    <property type="match status" value="1"/>
</dbReference>
<reference evidence="21" key="1">
    <citation type="submission" date="2025-08" db="UniProtKB">
        <authorList>
            <consortium name="RefSeq"/>
        </authorList>
    </citation>
    <scope>IDENTIFICATION</scope>
    <source>
        <tissue evidence="21">Whole organism</tissue>
    </source>
</reference>
<feature type="domain" description="Nuclear receptor" evidence="18">
    <location>
        <begin position="190"/>
        <end position="265"/>
    </location>
</feature>
<dbReference type="InterPro" id="IPR041889">
    <property type="entry name" value="NR_LBD_EcR"/>
</dbReference>
<dbReference type="GO" id="GO:0035100">
    <property type="term" value="F:ecdysone binding"/>
    <property type="evidence" value="ECO:0007669"/>
    <property type="project" value="InterPro"/>
</dbReference>
<sequence>MMMTGLMRGGMGVMMPGGLCAPESSPEVTSSSGPLGALGQLGALGSLGVVANTSHHGLGGLGGLGHHPLGGGGMGNMNNSGGGVISPSHSLGSSDIGDVDLELWDLDLQGNPQPRQNLMMHHRLQGLQGLQGLSQGNTGFGTGHGTSQCSDTSESISGREDLSPPSSLNGYSMDSSDVKKKKAAAPRQQEELCLVCGDRASGYHYNALTCEGCKGFFRRSITKNAVYQCKYGNGCEIDMYMRRKCQECRLKKCLAVGMRPECVVPEYQCAVKRKEKKAQKDKDKPNSTTNGSSSLDIIKVDEQGKFCLAQVDPVYGSGNGGTSTVETKFAAPINGIKPVSPEQEELIHRLVYFQNEFEHPSDEELRRVNVSSIDIQDDGTVRFHNITEITILTVQLIVEFAKRLPGFDKLQREDQLALLKACSSEVMMLRMARCYDAATDSIVFANHEPYNRSDYLHAGFGDVVEDLLAFCRHMCGLRVDNAEYALLTAVVIFSDRPSLHEGWKVEKIQDIYVEALRTYIENRRQPRPSTIFAKLLAVLTELRTLGNLNSELCFSLKIKNKKLPPFLAEIWDVQT</sequence>
<evidence type="ECO:0000256" key="10">
    <source>
        <dbReference type="ARBA" id="ARBA00023170"/>
    </source>
</evidence>
<dbReference type="GO" id="GO:0000978">
    <property type="term" value="F:RNA polymerase II cis-regulatory region sequence-specific DNA binding"/>
    <property type="evidence" value="ECO:0007669"/>
    <property type="project" value="TreeGrafter"/>
</dbReference>
<keyword evidence="6 16" id="KW-0862">Zinc</keyword>
<comment type="subcellular location">
    <subcellularLocation>
        <location evidence="1 16">Nucleus</location>
    </subcellularLocation>
</comment>
<comment type="similarity">
    <text evidence="2">Belongs to the nuclear hormone receptor family. NR1 subfamily.</text>
</comment>
<dbReference type="PRINTS" id="PR00398">
    <property type="entry name" value="STRDHORMONER"/>
</dbReference>
<evidence type="ECO:0000256" key="17">
    <source>
        <dbReference type="SAM" id="MobiDB-lite"/>
    </source>
</evidence>
<evidence type="ECO:0000256" key="2">
    <source>
        <dbReference type="ARBA" id="ARBA00008092"/>
    </source>
</evidence>
<dbReference type="OrthoDB" id="5837785at2759"/>
<evidence type="ECO:0000256" key="6">
    <source>
        <dbReference type="ARBA" id="ARBA00022833"/>
    </source>
</evidence>
<dbReference type="InterPro" id="IPR003069">
    <property type="entry name" value="Ecdystd_rcpt"/>
</dbReference>
<dbReference type="CDD" id="cd07161">
    <property type="entry name" value="NR_DBD_EcR"/>
    <property type="match status" value="1"/>
</dbReference>
<keyword evidence="8 16" id="KW-0238">DNA-binding</keyword>
<dbReference type="Pfam" id="PF00105">
    <property type="entry name" value="zf-C4"/>
    <property type="match status" value="1"/>
</dbReference>
<dbReference type="GO" id="GO:0045944">
    <property type="term" value="P:positive regulation of transcription by RNA polymerase II"/>
    <property type="evidence" value="ECO:0007669"/>
    <property type="project" value="TreeGrafter"/>
</dbReference>
<dbReference type="GO" id="GO:0004879">
    <property type="term" value="F:nuclear receptor activity"/>
    <property type="evidence" value="ECO:0007669"/>
    <property type="project" value="InterPro"/>
</dbReference>
<evidence type="ECO:0000256" key="9">
    <source>
        <dbReference type="ARBA" id="ARBA00023163"/>
    </source>
</evidence>
<dbReference type="PROSITE" id="PS00031">
    <property type="entry name" value="NUCLEAR_REC_DBD_1"/>
    <property type="match status" value="1"/>
</dbReference>
<keyword evidence="20" id="KW-1185">Reference proteome</keyword>
<dbReference type="InterPro" id="IPR001723">
    <property type="entry name" value="Nuclear_hrmn_rcpt"/>
</dbReference>
<organism evidence="20 21">
    <name type="scientific">Frankliniella occidentalis</name>
    <name type="common">Western flower thrips</name>
    <name type="synonym">Euthrips occidentalis</name>
    <dbReference type="NCBI Taxonomy" id="133901"/>
    <lineage>
        <taxon>Eukaryota</taxon>
        <taxon>Metazoa</taxon>
        <taxon>Ecdysozoa</taxon>
        <taxon>Arthropoda</taxon>
        <taxon>Hexapoda</taxon>
        <taxon>Insecta</taxon>
        <taxon>Pterygota</taxon>
        <taxon>Neoptera</taxon>
        <taxon>Paraneoptera</taxon>
        <taxon>Thysanoptera</taxon>
        <taxon>Terebrantia</taxon>
        <taxon>Thripoidea</taxon>
        <taxon>Thripidae</taxon>
        <taxon>Frankliniella</taxon>
    </lineage>
</organism>
<dbReference type="GeneID" id="113211564"/>
<dbReference type="PROSITE" id="PS51843">
    <property type="entry name" value="NR_LBD"/>
    <property type="match status" value="1"/>
</dbReference>